<protein>
    <submittedName>
        <fullName evidence="2">Uncharacterized protein</fullName>
    </submittedName>
</protein>
<proteinExistence type="predicted"/>
<gene>
    <name evidence="2" type="ORF">MUCCIDRAFT_157010</name>
</gene>
<sequence>MNLASSFIPSSFTPMSSTLSNSDRSSIEFTRCLYKAKAVVQELQEFSKTVGPTLCLSPFAQKQSYDPRISTDEFIKHVHQYLDDSFRKFNNMCRVLLIVLTKLESSQPVRRERIDSFRQEVLNEWKKADKVRQDLLLLVQGSYQVSKLPSPQSIPSSSDYDDEEEDEDDEEEPGSETSLESTSSATSG</sequence>
<feature type="compositionally biased region" description="Acidic residues" evidence="1">
    <location>
        <begin position="159"/>
        <end position="174"/>
    </location>
</feature>
<feature type="compositionally biased region" description="Low complexity" evidence="1">
    <location>
        <begin position="175"/>
        <end position="188"/>
    </location>
</feature>
<dbReference type="Proteomes" id="UP000077051">
    <property type="component" value="Unassembled WGS sequence"/>
</dbReference>
<evidence type="ECO:0000256" key="1">
    <source>
        <dbReference type="SAM" id="MobiDB-lite"/>
    </source>
</evidence>
<keyword evidence="3" id="KW-1185">Reference proteome</keyword>
<dbReference type="EMBL" id="AMYB01000007">
    <property type="protein sequence ID" value="OAD00267.1"/>
    <property type="molecule type" value="Genomic_DNA"/>
</dbReference>
<reference evidence="2 3" key="1">
    <citation type="submission" date="2015-06" db="EMBL/GenBank/DDBJ databases">
        <title>Expansion of signal transduction pathways in fungi by whole-genome duplication.</title>
        <authorList>
            <consortium name="DOE Joint Genome Institute"/>
            <person name="Corrochano L.M."/>
            <person name="Kuo A."/>
            <person name="Marcet-Houben M."/>
            <person name="Polaino S."/>
            <person name="Salamov A."/>
            <person name="Villalobos J.M."/>
            <person name="Alvarez M.I."/>
            <person name="Avalos J."/>
            <person name="Benito E.P."/>
            <person name="Benoit I."/>
            <person name="Burger G."/>
            <person name="Camino L.P."/>
            <person name="Canovas D."/>
            <person name="Cerda-Olmedo E."/>
            <person name="Cheng J.-F."/>
            <person name="Dominguez A."/>
            <person name="Elias M."/>
            <person name="Eslava A.P."/>
            <person name="Glaser F."/>
            <person name="Grimwood J."/>
            <person name="Gutierrez G."/>
            <person name="Heitman J."/>
            <person name="Henrissat B."/>
            <person name="Iturriaga E.A."/>
            <person name="Lang B.F."/>
            <person name="Lavin J.L."/>
            <person name="Lee S."/>
            <person name="Li W."/>
            <person name="Lindquist E."/>
            <person name="Lopez-Garcia S."/>
            <person name="Luque E.M."/>
            <person name="Marcos A.T."/>
            <person name="Martin J."/>
            <person name="Mccluskey K."/>
            <person name="Medina H.R."/>
            <person name="Miralles-Duran A."/>
            <person name="Miyazaki A."/>
            <person name="Munoz-Torres E."/>
            <person name="Oguiza J.A."/>
            <person name="Ohm R."/>
            <person name="Olmedo M."/>
            <person name="Orejas M."/>
            <person name="Ortiz-Castellanos L."/>
            <person name="Pisabarro A.G."/>
            <person name="Rodriguez-Romero J."/>
            <person name="Ruiz-Herrera J."/>
            <person name="Ruiz-Vazquez R."/>
            <person name="Sanz C."/>
            <person name="Schackwitz W."/>
            <person name="Schmutz J."/>
            <person name="Shahriari M."/>
            <person name="Shelest E."/>
            <person name="Silva-Franco F."/>
            <person name="Soanes D."/>
            <person name="Syed K."/>
            <person name="Tagua V.G."/>
            <person name="Talbot N.J."/>
            <person name="Thon M."/>
            <person name="De Vries R.P."/>
            <person name="Wiebenga A."/>
            <person name="Yadav J.S."/>
            <person name="Braun E.L."/>
            <person name="Baker S."/>
            <person name="Garre V."/>
            <person name="Horwitz B."/>
            <person name="Torres-Martinez S."/>
            <person name="Idnurm A."/>
            <person name="Herrera-Estrella A."/>
            <person name="Gabaldon T."/>
            <person name="Grigoriev I.V."/>
        </authorList>
    </citation>
    <scope>NUCLEOTIDE SEQUENCE [LARGE SCALE GENOMIC DNA]</scope>
    <source>
        <strain evidence="2 3">CBS 277.49</strain>
    </source>
</reference>
<organism evidence="2 3">
    <name type="scientific">Mucor lusitanicus CBS 277.49</name>
    <dbReference type="NCBI Taxonomy" id="747725"/>
    <lineage>
        <taxon>Eukaryota</taxon>
        <taxon>Fungi</taxon>
        <taxon>Fungi incertae sedis</taxon>
        <taxon>Mucoromycota</taxon>
        <taxon>Mucoromycotina</taxon>
        <taxon>Mucoromycetes</taxon>
        <taxon>Mucorales</taxon>
        <taxon>Mucorineae</taxon>
        <taxon>Mucoraceae</taxon>
        <taxon>Mucor</taxon>
    </lineage>
</organism>
<comment type="caution">
    <text evidence="2">The sequence shown here is derived from an EMBL/GenBank/DDBJ whole genome shotgun (WGS) entry which is preliminary data.</text>
</comment>
<evidence type="ECO:0000313" key="3">
    <source>
        <dbReference type="Proteomes" id="UP000077051"/>
    </source>
</evidence>
<feature type="compositionally biased region" description="Polar residues" evidence="1">
    <location>
        <begin position="146"/>
        <end position="158"/>
    </location>
</feature>
<dbReference type="AlphaFoldDB" id="A0A162YS45"/>
<evidence type="ECO:0000313" key="2">
    <source>
        <dbReference type="EMBL" id="OAD00267.1"/>
    </source>
</evidence>
<name>A0A162YS45_MUCCL</name>
<dbReference type="OrthoDB" id="2402731at2759"/>
<feature type="region of interest" description="Disordered" evidence="1">
    <location>
        <begin position="146"/>
        <end position="188"/>
    </location>
</feature>
<accession>A0A162YS45</accession>
<dbReference type="VEuPathDB" id="FungiDB:MUCCIDRAFT_157010"/>